<keyword evidence="12" id="KW-1185">Reference proteome</keyword>
<dbReference type="GO" id="GO:0004366">
    <property type="term" value="F:glycerol-3-phosphate O-acyltransferase activity"/>
    <property type="evidence" value="ECO:0007669"/>
    <property type="project" value="UniProtKB-EC"/>
</dbReference>
<evidence type="ECO:0000313" key="11">
    <source>
        <dbReference type="EMBL" id="WZC50058.1"/>
    </source>
</evidence>
<dbReference type="EC" id="2.3.1.275" evidence="10"/>
<protein>
    <recommendedName>
        <fullName evidence="10">Glycerol-3-phosphate acyltransferase</fullName>
    </recommendedName>
    <alternativeName>
        <fullName evidence="10">Acyl-PO4 G3P acyltransferase</fullName>
    </alternativeName>
    <alternativeName>
        <fullName evidence="10">Acyl-phosphate--glycerol-3-phosphate acyltransferase</fullName>
    </alternativeName>
    <alternativeName>
        <fullName evidence="10">G3P acyltransferase</fullName>
        <shortName evidence="10">GPAT</shortName>
        <ecNumber evidence="10">2.3.1.275</ecNumber>
    </alternativeName>
    <alternativeName>
        <fullName evidence="10">Lysophosphatidic acid synthase</fullName>
        <shortName evidence="10">LPA synthase</shortName>
    </alternativeName>
</protein>
<accession>A0ABZ2V7B3</accession>
<dbReference type="InterPro" id="IPR003811">
    <property type="entry name" value="G3P_acylTferase_PlsY"/>
</dbReference>
<dbReference type="RefSeq" id="WP_341368168.1">
    <property type="nucleotide sequence ID" value="NZ_CP150951.2"/>
</dbReference>
<comment type="subunit">
    <text evidence="10">Probably interacts with PlsX.</text>
</comment>
<proteinExistence type="inferred from homology"/>
<comment type="catalytic activity">
    <reaction evidence="10">
        <text>an acyl phosphate + sn-glycerol 3-phosphate = a 1-acyl-sn-glycero-3-phosphate + phosphate</text>
        <dbReference type="Rhea" id="RHEA:34075"/>
        <dbReference type="ChEBI" id="CHEBI:43474"/>
        <dbReference type="ChEBI" id="CHEBI:57597"/>
        <dbReference type="ChEBI" id="CHEBI:57970"/>
        <dbReference type="ChEBI" id="CHEBI:59918"/>
        <dbReference type="EC" id="2.3.1.275"/>
    </reaction>
</comment>
<name>A0ABZ2V7B3_9RHOB</name>
<keyword evidence="2 10" id="KW-0444">Lipid biosynthesis</keyword>
<keyword evidence="9 10" id="KW-1208">Phospholipid metabolism</keyword>
<dbReference type="SMART" id="SM01207">
    <property type="entry name" value="G3P_acyltransf"/>
    <property type="match status" value="1"/>
</dbReference>
<keyword evidence="11" id="KW-0012">Acyltransferase</keyword>
<dbReference type="HAMAP" id="MF_01043">
    <property type="entry name" value="PlsY"/>
    <property type="match status" value="1"/>
</dbReference>
<gene>
    <name evidence="10 11" type="primary">plsY</name>
    <name evidence="11" type="ORF">AABB29_05280</name>
</gene>
<dbReference type="PANTHER" id="PTHR30309">
    <property type="entry name" value="INNER MEMBRANE PROTEIN YGIH"/>
    <property type="match status" value="1"/>
</dbReference>
<evidence type="ECO:0000256" key="6">
    <source>
        <dbReference type="ARBA" id="ARBA00023098"/>
    </source>
</evidence>
<evidence type="ECO:0000256" key="3">
    <source>
        <dbReference type="ARBA" id="ARBA00022679"/>
    </source>
</evidence>
<reference evidence="12" key="1">
    <citation type="submission" date="2024-04" db="EMBL/GenBank/DDBJ databases">
        <title>Phylogenomic analyses of a clade within the roseobacter group suggest taxonomic reassignments of species of the genera Aestuariivita, Citreicella, Loktanella, Nautella, Pelagibaca, Ruegeria, Thalassobius, Thiobacimonas and Tropicibacter, and the proposal o.</title>
        <authorList>
            <person name="Jeon C.O."/>
        </authorList>
    </citation>
    <scope>NUCLEOTIDE SEQUENCE [LARGE SCALE GENOMIC DNA]</scope>
    <source>
        <strain evidence="12">BS5-3</strain>
    </source>
</reference>
<evidence type="ECO:0000256" key="10">
    <source>
        <dbReference type="HAMAP-Rule" id="MF_01043"/>
    </source>
</evidence>
<feature type="transmembrane region" description="Helical" evidence="10">
    <location>
        <begin position="86"/>
        <end position="104"/>
    </location>
</feature>
<comment type="subcellular location">
    <subcellularLocation>
        <location evidence="10">Cell membrane</location>
        <topology evidence="10">Multi-pass membrane protein</topology>
    </subcellularLocation>
</comment>
<comment type="similarity">
    <text evidence="10">Belongs to the PlsY family.</text>
</comment>
<feature type="transmembrane region" description="Helical" evidence="10">
    <location>
        <begin position="60"/>
        <end position="80"/>
    </location>
</feature>
<evidence type="ECO:0000256" key="2">
    <source>
        <dbReference type="ARBA" id="ARBA00022516"/>
    </source>
</evidence>
<dbReference type="NCBIfam" id="TIGR00023">
    <property type="entry name" value="glycerol-3-phosphate 1-O-acyltransferase PlsY"/>
    <property type="match status" value="1"/>
</dbReference>
<evidence type="ECO:0000256" key="7">
    <source>
        <dbReference type="ARBA" id="ARBA00023136"/>
    </source>
</evidence>
<organism evidence="11 12">
    <name type="scientific">Yoonia phaeophyticola</name>
    <dbReference type="NCBI Taxonomy" id="3137369"/>
    <lineage>
        <taxon>Bacteria</taxon>
        <taxon>Pseudomonadati</taxon>
        <taxon>Pseudomonadota</taxon>
        <taxon>Alphaproteobacteria</taxon>
        <taxon>Rhodobacterales</taxon>
        <taxon>Paracoccaceae</taxon>
        <taxon>Yoonia</taxon>
    </lineage>
</organism>
<keyword evidence="1 10" id="KW-1003">Cell membrane</keyword>
<keyword evidence="3 10" id="KW-0808">Transferase</keyword>
<evidence type="ECO:0000256" key="8">
    <source>
        <dbReference type="ARBA" id="ARBA00023209"/>
    </source>
</evidence>
<dbReference type="Pfam" id="PF02660">
    <property type="entry name" value="G3P_acyltransf"/>
    <property type="match status" value="1"/>
</dbReference>
<feature type="transmembrane region" description="Helical" evidence="10">
    <location>
        <begin position="6"/>
        <end position="31"/>
    </location>
</feature>
<evidence type="ECO:0000313" key="12">
    <source>
        <dbReference type="Proteomes" id="UP001440612"/>
    </source>
</evidence>
<evidence type="ECO:0000256" key="1">
    <source>
        <dbReference type="ARBA" id="ARBA00022475"/>
    </source>
</evidence>
<keyword evidence="7 10" id="KW-0472">Membrane</keyword>
<dbReference type="PANTHER" id="PTHR30309:SF0">
    <property type="entry name" value="GLYCEROL-3-PHOSPHATE ACYLTRANSFERASE-RELATED"/>
    <property type="match status" value="1"/>
</dbReference>
<keyword evidence="6 10" id="KW-0443">Lipid metabolism</keyword>
<dbReference type="Proteomes" id="UP001440612">
    <property type="component" value="Chromosome"/>
</dbReference>
<comment type="function">
    <text evidence="10">Catalyzes the transfer of an acyl group from acyl-phosphate (acyl-PO(4)) to glycerol-3-phosphate (G3P) to form lysophosphatidic acid (LPA). This enzyme utilizes acyl-phosphate as fatty acyl donor, but not acyl-CoA or acyl-ACP.</text>
</comment>
<dbReference type="EMBL" id="CP150951">
    <property type="protein sequence ID" value="WZC50058.1"/>
    <property type="molecule type" value="Genomic_DNA"/>
</dbReference>
<feature type="transmembrane region" description="Helical" evidence="10">
    <location>
        <begin position="116"/>
        <end position="135"/>
    </location>
</feature>
<evidence type="ECO:0000256" key="4">
    <source>
        <dbReference type="ARBA" id="ARBA00022692"/>
    </source>
</evidence>
<feature type="transmembrane region" description="Helical" evidence="10">
    <location>
        <begin position="155"/>
        <end position="181"/>
    </location>
</feature>
<comment type="pathway">
    <text evidence="10">Lipid metabolism; phospholipid metabolism.</text>
</comment>
<evidence type="ECO:0000256" key="9">
    <source>
        <dbReference type="ARBA" id="ARBA00023264"/>
    </source>
</evidence>
<keyword evidence="5 10" id="KW-1133">Transmembrane helix</keyword>
<keyword evidence="8 10" id="KW-0594">Phospholipid biosynthesis</keyword>
<evidence type="ECO:0000256" key="5">
    <source>
        <dbReference type="ARBA" id="ARBA00022989"/>
    </source>
</evidence>
<keyword evidence="4 10" id="KW-0812">Transmembrane</keyword>
<sequence length="204" mass="21465">MTIFGFGLDIIAIWGAIGYLLGSIPSGVILARLMNLGDLRQIGSGNIGATNVLRTGNKTAAALTLIADAAKGAAAVLLARHFSGESALQIAGIAVLLGHCYPVWLRFKGGKGVATYFGVFFGFAWPLGIVASVIWLTTAAISRYSSAAALITAGWLPVVMFFLGFRGYFFLAVVLGVLIYVRHLGNIERLKAGTETKIGEKVSS</sequence>